<name>A0ABT1FDI4_9GAMM</name>
<evidence type="ECO:0000313" key="2">
    <source>
        <dbReference type="Proteomes" id="UP001204615"/>
    </source>
</evidence>
<organism evidence="1 2">
    <name type="scientific">Dyella lutea</name>
    <dbReference type="NCBI Taxonomy" id="2950441"/>
    <lineage>
        <taxon>Bacteria</taxon>
        <taxon>Pseudomonadati</taxon>
        <taxon>Pseudomonadota</taxon>
        <taxon>Gammaproteobacteria</taxon>
        <taxon>Lysobacterales</taxon>
        <taxon>Rhodanobacteraceae</taxon>
        <taxon>Dyella</taxon>
    </lineage>
</organism>
<accession>A0ABT1FDI4</accession>
<dbReference type="RefSeq" id="WP_253567859.1">
    <property type="nucleotide sequence ID" value="NZ_JAMZEK010000003.1"/>
</dbReference>
<gene>
    <name evidence="1" type="ORF">NC595_15215</name>
</gene>
<comment type="caution">
    <text evidence="1">The sequence shown here is derived from an EMBL/GenBank/DDBJ whole genome shotgun (WGS) entry which is preliminary data.</text>
</comment>
<dbReference type="InterPro" id="IPR010877">
    <property type="entry name" value="Phage_Mu_Gp46"/>
</dbReference>
<proteinExistence type="predicted"/>
<protein>
    <submittedName>
        <fullName evidence="1">Phage GP46 family protein</fullName>
    </submittedName>
</protein>
<dbReference type="EMBL" id="JAMZEK010000003">
    <property type="protein sequence ID" value="MCP1375399.1"/>
    <property type="molecule type" value="Genomic_DNA"/>
</dbReference>
<reference evidence="1 2" key="1">
    <citation type="submission" date="2022-06" db="EMBL/GenBank/DDBJ databases">
        <title>Dyella sp. Sa strain:Sa Genome sequencing.</title>
        <authorList>
            <person name="Park S."/>
        </authorList>
    </citation>
    <scope>NUCLEOTIDE SEQUENCE [LARGE SCALE GENOMIC DNA]</scope>
    <source>
        <strain evidence="1 2">Sa</strain>
    </source>
</reference>
<dbReference type="Pfam" id="PF07409">
    <property type="entry name" value="GP46"/>
    <property type="match status" value="1"/>
</dbReference>
<dbReference type="Proteomes" id="UP001204615">
    <property type="component" value="Unassembled WGS sequence"/>
</dbReference>
<sequence length="147" mass="16118">MTDIAIQWNVSHGDIAVGDADLVTDDGLETAVLLSLFLDRRADADDGVSIDDDPRGWWGDSFADDQGDQVGSKFWLLSREKTVPQLLVRVREYAEQALAWLVDDGVASSVVAQAELIAQGVVGLSVAITRPNQPPFNRQYQYVWSAV</sequence>
<keyword evidence="2" id="KW-1185">Reference proteome</keyword>
<evidence type="ECO:0000313" key="1">
    <source>
        <dbReference type="EMBL" id="MCP1375399.1"/>
    </source>
</evidence>